<feature type="transmembrane region" description="Helical" evidence="1">
    <location>
        <begin position="272"/>
        <end position="291"/>
    </location>
</feature>
<dbReference type="Proteomes" id="UP001169242">
    <property type="component" value="Unassembled WGS sequence"/>
</dbReference>
<dbReference type="GO" id="GO:0004175">
    <property type="term" value="F:endopeptidase activity"/>
    <property type="evidence" value="ECO:0007669"/>
    <property type="project" value="UniProtKB-ARBA"/>
</dbReference>
<evidence type="ECO:0000259" key="2">
    <source>
        <dbReference type="Pfam" id="PF02517"/>
    </source>
</evidence>
<dbReference type="InterPro" id="IPR003675">
    <property type="entry name" value="Rce1/LyrA-like_dom"/>
</dbReference>
<evidence type="ECO:0000313" key="4">
    <source>
        <dbReference type="Proteomes" id="UP001169242"/>
    </source>
</evidence>
<gene>
    <name evidence="3" type="ORF">PBV87_11345</name>
</gene>
<feature type="transmembrane region" description="Helical" evidence="1">
    <location>
        <begin position="21"/>
        <end position="50"/>
    </location>
</feature>
<dbReference type="GO" id="GO:0080120">
    <property type="term" value="P:CAAX-box protein maturation"/>
    <property type="evidence" value="ECO:0007669"/>
    <property type="project" value="UniProtKB-ARBA"/>
</dbReference>
<feature type="transmembrane region" description="Helical" evidence="1">
    <location>
        <begin position="62"/>
        <end position="82"/>
    </location>
</feature>
<dbReference type="EMBL" id="JAQIFT010000045">
    <property type="protein sequence ID" value="MDA3732077.1"/>
    <property type="molecule type" value="Genomic_DNA"/>
</dbReference>
<comment type="caution">
    <text evidence="3">The sequence shown here is derived from an EMBL/GenBank/DDBJ whole genome shotgun (WGS) entry which is preliminary data.</text>
</comment>
<dbReference type="Pfam" id="PF02517">
    <property type="entry name" value="Rce1-like"/>
    <property type="match status" value="1"/>
</dbReference>
<keyword evidence="4" id="KW-1185">Reference proteome</keyword>
<name>A0AA42J135_9FIRM</name>
<accession>A0AA42J135</accession>
<dbReference type="RefSeq" id="WP_271012359.1">
    <property type="nucleotide sequence ID" value="NZ_JAQIFT010000045.1"/>
</dbReference>
<keyword evidence="1" id="KW-0472">Membrane</keyword>
<feature type="domain" description="CAAX prenyl protease 2/Lysostaphin resistance protein A-like" evidence="2">
    <location>
        <begin position="143"/>
        <end position="234"/>
    </location>
</feature>
<dbReference type="PANTHER" id="PTHR39430">
    <property type="entry name" value="MEMBRANE-ASSOCIATED PROTEASE-RELATED"/>
    <property type="match status" value="1"/>
</dbReference>
<dbReference type="AlphaFoldDB" id="A0AA42J135"/>
<feature type="transmembrane region" description="Helical" evidence="1">
    <location>
        <begin position="198"/>
        <end position="216"/>
    </location>
</feature>
<feature type="transmembrane region" description="Helical" evidence="1">
    <location>
        <begin position="102"/>
        <end position="121"/>
    </location>
</feature>
<organism evidence="3 4">
    <name type="scientific">Holtiella tumoricola</name>
    <dbReference type="NCBI Taxonomy" id="3018743"/>
    <lineage>
        <taxon>Bacteria</taxon>
        <taxon>Bacillati</taxon>
        <taxon>Bacillota</taxon>
        <taxon>Clostridia</taxon>
        <taxon>Lachnospirales</taxon>
        <taxon>Cellulosilyticaceae</taxon>
        <taxon>Holtiella</taxon>
    </lineage>
</organism>
<sequence length="296" mass="31948">MLEDNKMLEAAKVGKGASIVSIILMPFIFTILLSVGIGVASIIGVTIFGNNETELSLIYLQYMQYAISFAIAGGGILLYVSYIEKRKVESLGFFKNHVISSYLKGMAIAVIGILLVISILQFKGEITLTVSNLPIGINGIILFGLILTAWIIQGAAEEILVRGYMFQSIAVKYGVYKGIIFSSVVFSLLHLGNSGVTAISLINILMCGLMLCLLVLKEENLWGACGFHTAWNLFQGNIFGINVSGNVLDVSLFKTHIGEASIWNGGPFGMEGSILTTGFMIMVSGILIWQLSKKTA</sequence>
<dbReference type="PANTHER" id="PTHR39430:SF1">
    <property type="entry name" value="PROTEASE"/>
    <property type="match status" value="1"/>
</dbReference>
<evidence type="ECO:0000313" key="3">
    <source>
        <dbReference type="EMBL" id="MDA3732077.1"/>
    </source>
</evidence>
<proteinExistence type="predicted"/>
<reference evidence="3" key="1">
    <citation type="journal article" date="2023" name="Int. J. Syst. Evol. Microbiol.">
        <title>&lt;i&gt;Holtiella tumoricola&lt;/i&gt; gen. nov. sp. nov., isolated from a human clinical sample.</title>
        <authorList>
            <person name="Allen-Vercoe E."/>
            <person name="Daigneault M.C."/>
            <person name="Vancuren S.J."/>
            <person name="Cochrane K."/>
            <person name="O'Neal L.L."/>
            <person name="Sankaranarayanan K."/>
            <person name="Lawson P.A."/>
        </authorList>
    </citation>
    <scope>NUCLEOTIDE SEQUENCE</scope>
    <source>
        <strain evidence="3">CC70A</strain>
    </source>
</reference>
<protein>
    <submittedName>
        <fullName evidence="3">Type II CAAX endopeptidase family protein</fullName>
    </submittedName>
</protein>
<keyword evidence="1" id="KW-0812">Transmembrane</keyword>
<feature type="transmembrane region" description="Helical" evidence="1">
    <location>
        <begin position="173"/>
        <end position="192"/>
    </location>
</feature>
<evidence type="ECO:0000256" key="1">
    <source>
        <dbReference type="SAM" id="Phobius"/>
    </source>
</evidence>
<keyword evidence="1" id="KW-1133">Transmembrane helix</keyword>
<feature type="transmembrane region" description="Helical" evidence="1">
    <location>
        <begin position="133"/>
        <end position="152"/>
    </location>
</feature>